<feature type="compositionally biased region" description="Polar residues" evidence="2">
    <location>
        <begin position="320"/>
        <end position="330"/>
    </location>
</feature>
<dbReference type="eggNOG" id="KOG1809">
    <property type="taxonomic scope" value="Eukaryota"/>
</dbReference>
<dbReference type="STRING" id="6412.T1FY25"/>
<feature type="domain" description="Chorein N-terminal" evidence="3">
    <location>
        <begin position="4"/>
        <end position="250"/>
    </location>
</feature>
<dbReference type="EMBL" id="AMQM01000642">
    <property type="status" value="NOT_ANNOTATED_CDS"/>
    <property type="molecule type" value="Genomic_DNA"/>
</dbReference>
<dbReference type="InterPro" id="IPR026854">
    <property type="entry name" value="VPS13_N"/>
</dbReference>
<evidence type="ECO:0000313" key="5">
    <source>
        <dbReference type="EnsemblMetazoa" id="HelroP65053"/>
    </source>
</evidence>
<sequence length="407" mass="46210">MFKLESYVAPLLMGYIDKYIKLKKDDFQVSLWGGDVVLNKLELRLDEIEKLINLPISLRSGWVHELRVHVPWTHLYSEPVVITINTIECTVKLKSSDSSSSSQNVSGKNLSQSVSLSSLKKAKSTPTFEEKDDLPPGYLQSLINKILNNMNIIVNNLILKFVDDDIVLSLNVKSAECYSVDAAWNRAFIELTQEDLVLRRILEVHDLTLCLDQRNASGKIDHYQAPLLYKCALVARLHMAYESIYSKTPMTTRLNVLCETVNFSMTDIQLPLFYRLIQLVISFHYAQKDITSQKHEHGNKLKNVDVGTKSSENDEDSSRVDPNSVFSSSSLGSQAEEEGWLSWAWSYVPPILPLGSGSDLDSLMETRRKIENSVFIFGFYVRKLEVTFKVLSKCHLLNFCITGCNKL</sequence>
<dbReference type="HOGENOM" id="CLU_055228_1_0_1"/>
<dbReference type="AlphaFoldDB" id="T1FY25"/>
<name>T1FY25_HELRO</name>
<dbReference type="PANTHER" id="PTHR12517:SF0">
    <property type="entry name" value="INTERMEMBRANE LIPID TRANSFER PROTEIN VPS13B"/>
    <property type="match status" value="1"/>
</dbReference>
<evidence type="ECO:0000313" key="6">
    <source>
        <dbReference type="Proteomes" id="UP000015101"/>
    </source>
</evidence>
<dbReference type="InParanoid" id="T1FY25"/>
<dbReference type="InterPro" id="IPR039782">
    <property type="entry name" value="VPS13B"/>
</dbReference>
<dbReference type="EMBL" id="KB096324">
    <property type="protein sequence ID" value="ESO06524.1"/>
    <property type="molecule type" value="Genomic_DNA"/>
</dbReference>
<evidence type="ECO:0000313" key="4">
    <source>
        <dbReference type="EMBL" id="ESO06524.1"/>
    </source>
</evidence>
<dbReference type="Pfam" id="PF12624">
    <property type="entry name" value="VPS13_N"/>
    <property type="match status" value="1"/>
</dbReference>
<reference evidence="5" key="3">
    <citation type="submission" date="2015-06" db="UniProtKB">
        <authorList>
            <consortium name="EnsemblMetazoa"/>
        </authorList>
    </citation>
    <scope>IDENTIFICATION</scope>
</reference>
<organism evidence="5 6">
    <name type="scientific">Helobdella robusta</name>
    <name type="common">Californian leech</name>
    <dbReference type="NCBI Taxonomy" id="6412"/>
    <lineage>
        <taxon>Eukaryota</taxon>
        <taxon>Metazoa</taxon>
        <taxon>Spiralia</taxon>
        <taxon>Lophotrochozoa</taxon>
        <taxon>Annelida</taxon>
        <taxon>Clitellata</taxon>
        <taxon>Hirudinea</taxon>
        <taxon>Rhynchobdellida</taxon>
        <taxon>Glossiphoniidae</taxon>
        <taxon>Helobdella</taxon>
    </lineage>
</organism>
<dbReference type="EnsemblMetazoa" id="HelroT65053">
    <property type="protein sequence ID" value="HelroP65053"/>
    <property type="gene ID" value="HelroG65053"/>
</dbReference>
<dbReference type="CTD" id="20213723"/>
<protein>
    <recommendedName>
        <fullName evidence="3">Chorein N-terminal domain-containing protein</fullName>
    </recommendedName>
</protein>
<evidence type="ECO:0000259" key="3">
    <source>
        <dbReference type="Pfam" id="PF12624"/>
    </source>
</evidence>
<proteinExistence type="predicted"/>
<reference evidence="6" key="1">
    <citation type="submission" date="2012-12" db="EMBL/GenBank/DDBJ databases">
        <authorList>
            <person name="Hellsten U."/>
            <person name="Grimwood J."/>
            <person name="Chapman J.A."/>
            <person name="Shapiro H."/>
            <person name="Aerts A."/>
            <person name="Otillar R.P."/>
            <person name="Terry A.Y."/>
            <person name="Boore J.L."/>
            <person name="Simakov O."/>
            <person name="Marletaz F."/>
            <person name="Cho S.-J."/>
            <person name="Edsinger-Gonzales E."/>
            <person name="Havlak P."/>
            <person name="Kuo D.-H."/>
            <person name="Larsson T."/>
            <person name="Lv J."/>
            <person name="Arendt D."/>
            <person name="Savage R."/>
            <person name="Osoegawa K."/>
            <person name="de Jong P."/>
            <person name="Lindberg D.R."/>
            <person name="Seaver E.C."/>
            <person name="Weisblat D.A."/>
            <person name="Putnam N.H."/>
            <person name="Grigoriev I.V."/>
            <person name="Rokhsar D.S."/>
        </authorList>
    </citation>
    <scope>NUCLEOTIDE SEQUENCE</scope>
</reference>
<gene>
    <name evidence="5" type="primary">20213723</name>
    <name evidence="4" type="ORF">HELRODRAFT_65053</name>
</gene>
<evidence type="ECO:0000256" key="1">
    <source>
        <dbReference type="ARBA" id="ARBA00022448"/>
    </source>
</evidence>
<dbReference type="GeneID" id="20213723"/>
<dbReference type="OMA" id="MAYESIY"/>
<dbReference type="RefSeq" id="XP_009015892.1">
    <property type="nucleotide sequence ID" value="XM_009017644.1"/>
</dbReference>
<dbReference type="KEGG" id="hro:HELRODRAFT_65053"/>
<keyword evidence="1" id="KW-0813">Transport</keyword>
<feature type="region of interest" description="Disordered" evidence="2">
    <location>
        <begin position="301"/>
        <end position="330"/>
    </location>
</feature>
<accession>T1FY25</accession>
<reference evidence="4 6" key="2">
    <citation type="journal article" date="2013" name="Nature">
        <title>Insights into bilaterian evolution from three spiralian genomes.</title>
        <authorList>
            <person name="Simakov O."/>
            <person name="Marletaz F."/>
            <person name="Cho S.J."/>
            <person name="Edsinger-Gonzales E."/>
            <person name="Havlak P."/>
            <person name="Hellsten U."/>
            <person name="Kuo D.H."/>
            <person name="Larsson T."/>
            <person name="Lv J."/>
            <person name="Arendt D."/>
            <person name="Savage R."/>
            <person name="Osoegawa K."/>
            <person name="de Jong P."/>
            <person name="Grimwood J."/>
            <person name="Chapman J.A."/>
            <person name="Shapiro H."/>
            <person name="Aerts A."/>
            <person name="Otillar R.P."/>
            <person name="Terry A.Y."/>
            <person name="Boore J.L."/>
            <person name="Grigoriev I.V."/>
            <person name="Lindberg D.R."/>
            <person name="Seaver E.C."/>
            <person name="Weisblat D.A."/>
            <person name="Putnam N.H."/>
            <person name="Rokhsar D.S."/>
        </authorList>
    </citation>
    <scope>NUCLEOTIDE SEQUENCE</scope>
</reference>
<dbReference type="Proteomes" id="UP000015101">
    <property type="component" value="Unassembled WGS sequence"/>
</dbReference>
<keyword evidence="6" id="KW-1185">Reference proteome</keyword>
<evidence type="ECO:0000256" key="2">
    <source>
        <dbReference type="SAM" id="MobiDB-lite"/>
    </source>
</evidence>
<dbReference type="PANTHER" id="PTHR12517">
    <property type="entry name" value="VACUOLAR PROTEIN SORTING-ASSOCIATED PROTEIN 13B"/>
    <property type="match status" value="1"/>
</dbReference>
<dbReference type="OrthoDB" id="445152at2759"/>